<keyword evidence="3" id="KW-0175">Coiled coil</keyword>
<dbReference type="Proteomes" id="UP001177744">
    <property type="component" value="Unassembled WGS sequence"/>
</dbReference>
<dbReference type="Gene3D" id="3.40.50.300">
    <property type="entry name" value="P-loop containing nucleotide triphosphate hydrolases"/>
    <property type="match status" value="2"/>
</dbReference>
<dbReference type="EMBL" id="JAULJE010000001">
    <property type="protein sequence ID" value="KAK1346583.1"/>
    <property type="molecule type" value="Genomic_DNA"/>
</dbReference>
<dbReference type="InterPro" id="IPR027417">
    <property type="entry name" value="P-loop_NTPase"/>
</dbReference>
<evidence type="ECO:0000313" key="6">
    <source>
        <dbReference type="Proteomes" id="UP001177744"/>
    </source>
</evidence>
<reference evidence="5" key="1">
    <citation type="submission" date="2023-06" db="EMBL/GenBank/DDBJ databases">
        <title>Reference genome for the Northern bat (Eptesicus nilssonii), a most northern bat species.</title>
        <authorList>
            <person name="Laine V.N."/>
            <person name="Pulliainen A.T."/>
            <person name="Lilley T.M."/>
        </authorList>
    </citation>
    <scope>NUCLEOTIDE SEQUENCE</scope>
    <source>
        <strain evidence="5">BLF_Eptnil</strain>
        <tissue evidence="5">Kidney</tissue>
    </source>
</reference>
<accession>A0AA40IBI9</accession>
<dbReference type="PANTHER" id="PTHR45916">
    <property type="entry name" value="STRUCTURAL MAINTENANCE OF CHROMOSOMES PROTEIN 5"/>
    <property type="match status" value="1"/>
</dbReference>
<dbReference type="GO" id="GO:0030915">
    <property type="term" value="C:Smc5-Smc6 complex"/>
    <property type="evidence" value="ECO:0007669"/>
    <property type="project" value="TreeGrafter"/>
</dbReference>
<comment type="similarity">
    <text evidence="1">Belongs to the SMC family. SMC5 subfamily.</text>
</comment>
<evidence type="ECO:0000256" key="1">
    <source>
        <dbReference type="ARBA" id="ARBA00010171"/>
    </source>
</evidence>
<evidence type="ECO:0000313" key="5">
    <source>
        <dbReference type="EMBL" id="KAK1346583.1"/>
    </source>
</evidence>
<dbReference type="SUPFAM" id="SSF52540">
    <property type="entry name" value="P-loop containing nucleoside triphosphate hydrolases"/>
    <property type="match status" value="1"/>
</dbReference>
<gene>
    <name evidence="5" type="ORF">QTO34_000440</name>
</gene>
<dbReference type="GO" id="GO:0005634">
    <property type="term" value="C:nucleus"/>
    <property type="evidence" value="ECO:0007669"/>
    <property type="project" value="TreeGrafter"/>
</dbReference>
<dbReference type="GO" id="GO:0003697">
    <property type="term" value="F:single-stranded DNA binding"/>
    <property type="evidence" value="ECO:0007669"/>
    <property type="project" value="TreeGrafter"/>
</dbReference>
<organism evidence="5 6">
    <name type="scientific">Cnephaeus nilssonii</name>
    <name type="common">Northern bat</name>
    <name type="synonym">Eptesicus nilssonii</name>
    <dbReference type="NCBI Taxonomy" id="3371016"/>
    <lineage>
        <taxon>Eukaryota</taxon>
        <taxon>Metazoa</taxon>
        <taxon>Chordata</taxon>
        <taxon>Craniata</taxon>
        <taxon>Vertebrata</taxon>
        <taxon>Euteleostomi</taxon>
        <taxon>Mammalia</taxon>
        <taxon>Eutheria</taxon>
        <taxon>Laurasiatheria</taxon>
        <taxon>Chiroptera</taxon>
        <taxon>Yangochiroptera</taxon>
        <taxon>Vespertilionidae</taxon>
        <taxon>Cnephaeus</taxon>
    </lineage>
</organism>
<feature type="compositionally biased region" description="Polar residues" evidence="4">
    <location>
        <begin position="1"/>
        <end position="11"/>
    </location>
</feature>
<dbReference type="GO" id="GO:0000724">
    <property type="term" value="P:double-strand break repair via homologous recombination"/>
    <property type="evidence" value="ECO:0007669"/>
    <property type="project" value="TreeGrafter"/>
</dbReference>
<comment type="caution">
    <text evidence="5">The sequence shown here is derived from an EMBL/GenBank/DDBJ whole genome shotgun (WGS) entry which is preliminary data.</text>
</comment>
<keyword evidence="6" id="KW-1185">Reference proteome</keyword>
<proteinExistence type="inferred from homology"/>
<evidence type="ECO:0000256" key="2">
    <source>
        <dbReference type="ARBA" id="ARBA00018687"/>
    </source>
</evidence>
<sequence length="217" mass="24880">MATLSRRTSTPMPLASKRPLPKDPSLEVWSKKKSLVSPLSLSRHFVEGSIIRITMENFLTYDICEVCPEPHLNMIIGANGMGKFSIVEDVPEAWLKLFRSSGNLVITREIDVAKNQSFWFINKKSTTQKVVEEQVAALNIQVGNLCQFLPKDKVGEFAKLSKIELLEATEKSIGTPEMHRYHCELKNFREKEKQLETSCKEKTKCLEKMVQMNERYK</sequence>
<feature type="region of interest" description="Disordered" evidence="4">
    <location>
        <begin position="1"/>
        <end position="22"/>
    </location>
</feature>
<protein>
    <recommendedName>
        <fullName evidence="2">Structural maintenance of chromosomes protein 5</fullName>
    </recommendedName>
</protein>
<dbReference type="AlphaFoldDB" id="A0AA40IBI9"/>
<dbReference type="PANTHER" id="PTHR45916:SF1">
    <property type="entry name" value="STRUCTURAL MAINTENANCE OF CHROMOSOMES PROTEIN 5"/>
    <property type="match status" value="1"/>
</dbReference>
<evidence type="ECO:0000256" key="4">
    <source>
        <dbReference type="SAM" id="MobiDB-lite"/>
    </source>
</evidence>
<name>A0AA40IBI9_CNENI</name>
<evidence type="ECO:0000256" key="3">
    <source>
        <dbReference type="ARBA" id="ARBA00023054"/>
    </source>
</evidence>